<evidence type="ECO:0000256" key="3">
    <source>
        <dbReference type="ARBA" id="ARBA00022691"/>
    </source>
</evidence>
<name>A0A372EFB3_9BURK</name>
<dbReference type="PANTHER" id="PTHR21392">
    <property type="entry name" value="TRNA-URIDINE AMINOCARBOXYPROPYLTRANSFERASE 2"/>
    <property type="match status" value="1"/>
</dbReference>
<comment type="caution">
    <text evidence="6">The sequence shown here is derived from an EMBL/GenBank/DDBJ whole genome shotgun (WGS) entry which is preliminary data.</text>
</comment>
<gene>
    <name evidence="6" type="ORF">DY262_18425</name>
</gene>
<keyword evidence="7" id="KW-1185">Reference proteome</keyword>
<proteinExistence type="predicted"/>
<protein>
    <recommendedName>
        <fullName evidence="1">tRNA-uridine aminocarboxypropyltransferase</fullName>
        <ecNumber evidence="1">2.5.1.25</ecNumber>
    </recommendedName>
</protein>
<dbReference type="PANTHER" id="PTHR21392:SF1">
    <property type="entry name" value="TRNA-URIDINE AMINOCARBOXYPROPYLTRANSFERASE"/>
    <property type="match status" value="1"/>
</dbReference>
<organism evidence="6 7">
    <name type="scientific">Hydrogenophaga borbori</name>
    <dbReference type="NCBI Taxonomy" id="2294117"/>
    <lineage>
        <taxon>Bacteria</taxon>
        <taxon>Pseudomonadati</taxon>
        <taxon>Pseudomonadota</taxon>
        <taxon>Betaproteobacteria</taxon>
        <taxon>Burkholderiales</taxon>
        <taxon>Comamonadaceae</taxon>
        <taxon>Hydrogenophaga</taxon>
    </lineage>
</organism>
<dbReference type="Proteomes" id="UP000261931">
    <property type="component" value="Unassembled WGS sequence"/>
</dbReference>
<evidence type="ECO:0000259" key="5">
    <source>
        <dbReference type="SMART" id="SM01144"/>
    </source>
</evidence>
<evidence type="ECO:0000256" key="1">
    <source>
        <dbReference type="ARBA" id="ARBA00012386"/>
    </source>
</evidence>
<reference evidence="6 7" key="1">
    <citation type="submission" date="2018-08" db="EMBL/GenBank/DDBJ databases">
        <title>Hydrogenophaga sp. LA-38 isolated from sludge.</title>
        <authorList>
            <person name="Im W.-T."/>
        </authorList>
    </citation>
    <scope>NUCLEOTIDE SEQUENCE [LARGE SCALE GENOMIC DNA]</scope>
    <source>
        <strain evidence="6 7">LA-38</strain>
    </source>
</reference>
<sequence length="248" mass="26979">MPHAVSRLRATRLAASSKPFVARGSAPGRCERCRLLAPYCICDLRPRVDTRAGVCLLMGDIEALKPSNTGWLIADLVAHTWAFAWSRTVIDPALIALLNDPQWQPCVVFPGEFVDPARVIAAPPPAGPATAGAPARRPLFVLLDGTWSEARKMFNKSRYLDPFPVLSLHPDHPSNYRLRRAARADHFCTAEVAALCLALAGEARAAEALAAWLDVFSEHYLKGKQNRPVDRDGPAHQRLRALAPGAAG</sequence>
<dbReference type="EMBL" id="QVLS01000013">
    <property type="protein sequence ID" value="RFP76985.1"/>
    <property type="molecule type" value="Genomic_DNA"/>
</dbReference>
<keyword evidence="3" id="KW-0949">S-adenosyl-L-methionine</keyword>
<evidence type="ECO:0000313" key="6">
    <source>
        <dbReference type="EMBL" id="RFP76985.1"/>
    </source>
</evidence>
<dbReference type="EC" id="2.5.1.25" evidence="1"/>
<dbReference type="InterPro" id="IPR005636">
    <property type="entry name" value="DTW"/>
</dbReference>
<dbReference type="RefSeq" id="WP_116960542.1">
    <property type="nucleotide sequence ID" value="NZ_QVLS01000013.1"/>
</dbReference>
<evidence type="ECO:0000313" key="7">
    <source>
        <dbReference type="Proteomes" id="UP000261931"/>
    </source>
</evidence>
<feature type="domain" description="DTW" evidence="5">
    <location>
        <begin position="26"/>
        <end position="225"/>
    </location>
</feature>
<evidence type="ECO:0000256" key="2">
    <source>
        <dbReference type="ARBA" id="ARBA00022679"/>
    </source>
</evidence>
<dbReference type="InterPro" id="IPR039262">
    <property type="entry name" value="DTWD2/TAPT"/>
</dbReference>
<accession>A0A372EFB3</accession>
<keyword evidence="4" id="KW-0819">tRNA processing</keyword>
<dbReference type="GO" id="GO:0016432">
    <property type="term" value="F:tRNA-uridine aminocarboxypropyltransferase activity"/>
    <property type="evidence" value="ECO:0007669"/>
    <property type="project" value="UniProtKB-EC"/>
</dbReference>
<dbReference type="SMART" id="SM01144">
    <property type="entry name" value="DTW"/>
    <property type="match status" value="1"/>
</dbReference>
<dbReference type="GO" id="GO:0008033">
    <property type="term" value="P:tRNA processing"/>
    <property type="evidence" value="ECO:0007669"/>
    <property type="project" value="UniProtKB-KW"/>
</dbReference>
<dbReference type="AlphaFoldDB" id="A0A372EFB3"/>
<keyword evidence="2" id="KW-0808">Transferase</keyword>
<evidence type="ECO:0000256" key="4">
    <source>
        <dbReference type="ARBA" id="ARBA00022694"/>
    </source>
</evidence>
<dbReference type="Pfam" id="PF03942">
    <property type="entry name" value="DTW"/>
    <property type="match status" value="1"/>
</dbReference>